<gene>
    <name evidence="2" type="ORF">EDD61_10495</name>
</gene>
<feature type="domain" description="Transcription regulator PadR N-terminal" evidence="1">
    <location>
        <begin position="16"/>
        <end position="88"/>
    </location>
</feature>
<protein>
    <submittedName>
        <fullName evidence="2">PadR family transcriptional regulator PadR</fullName>
    </submittedName>
</protein>
<reference evidence="2 3" key="1">
    <citation type="submission" date="2019-03" db="EMBL/GenBank/DDBJ databases">
        <title>Genomic Encyclopedia of Type Strains, Phase IV (KMG-IV): sequencing the most valuable type-strain genomes for metagenomic binning, comparative biology and taxonomic classification.</title>
        <authorList>
            <person name="Goeker M."/>
        </authorList>
    </citation>
    <scope>NUCLEOTIDE SEQUENCE [LARGE SCALE GENOMIC DNA]</scope>
    <source>
        <strain evidence="2 3">DSM 29481</strain>
    </source>
</reference>
<dbReference type="SUPFAM" id="SSF46785">
    <property type="entry name" value="Winged helix' DNA-binding domain"/>
    <property type="match status" value="1"/>
</dbReference>
<dbReference type="Gene3D" id="1.10.10.10">
    <property type="entry name" value="Winged helix-like DNA-binding domain superfamily/Winged helix DNA-binding domain"/>
    <property type="match status" value="1"/>
</dbReference>
<dbReference type="PANTHER" id="PTHR33169:SF14">
    <property type="entry name" value="TRANSCRIPTIONAL REGULATOR RV3488"/>
    <property type="match status" value="1"/>
</dbReference>
<accession>A0A4R3TLZ5</accession>
<dbReference type="InterPro" id="IPR036390">
    <property type="entry name" value="WH_DNA-bd_sf"/>
</dbReference>
<dbReference type="RefSeq" id="WP_132224069.1">
    <property type="nucleotide sequence ID" value="NZ_JANKBG010000004.1"/>
</dbReference>
<dbReference type="PANTHER" id="PTHR33169">
    <property type="entry name" value="PADR-FAMILY TRANSCRIPTIONAL REGULATOR"/>
    <property type="match status" value="1"/>
</dbReference>
<proteinExistence type="predicted"/>
<evidence type="ECO:0000259" key="1">
    <source>
        <dbReference type="Pfam" id="PF03551"/>
    </source>
</evidence>
<evidence type="ECO:0000313" key="2">
    <source>
        <dbReference type="EMBL" id="TCU62457.1"/>
    </source>
</evidence>
<dbReference type="EMBL" id="SMBP01000004">
    <property type="protein sequence ID" value="TCU62457.1"/>
    <property type="molecule type" value="Genomic_DNA"/>
</dbReference>
<evidence type="ECO:0000313" key="3">
    <source>
        <dbReference type="Proteomes" id="UP000295773"/>
    </source>
</evidence>
<dbReference type="AlphaFoldDB" id="A0A4R3TLZ5"/>
<dbReference type="InterPro" id="IPR036388">
    <property type="entry name" value="WH-like_DNA-bd_sf"/>
</dbReference>
<dbReference type="Pfam" id="PF03551">
    <property type="entry name" value="PadR"/>
    <property type="match status" value="1"/>
</dbReference>
<sequence>MYDKTQLMRGSLEGCILKIIEKQTTYGYEILMGMKEAGWIDVSEGTLYPILLRLEKQHYIKAEKKASPLGPKRKYYQITEAGKMYLAEFYENWQILEHTMLVLFDDRKDT</sequence>
<name>A0A4R3TLZ5_9FIRM</name>
<dbReference type="InterPro" id="IPR052509">
    <property type="entry name" value="Metal_resp_DNA-bind_regulator"/>
</dbReference>
<dbReference type="InterPro" id="IPR005149">
    <property type="entry name" value="Tscrpt_reg_PadR_N"/>
</dbReference>
<dbReference type="Proteomes" id="UP000295773">
    <property type="component" value="Unassembled WGS sequence"/>
</dbReference>
<comment type="caution">
    <text evidence="2">The sequence shown here is derived from an EMBL/GenBank/DDBJ whole genome shotgun (WGS) entry which is preliminary data.</text>
</comment>
<organism evidence="2 3">
    <name type="scientific">Longicatena caecimuris</name>
    <dbReference type="NCBI Taxonomy" id="1796635"/>
    <lineage>
        <taxon>Bacteria</taxon>
        <taxon>Bacillati</taxon>
        <taxon>Bacillota</taxon>
        <taxon>Erysipelotrichia</taxon>
        <taxon>Erysipelotrichales</taxon>
        <taxon>Erysipelotrichaceae</taxon>
        <taxon>Longicatena</taxon>
    </lineage>
</organism>
<keyword evidence="3" id="KW-1185">Reference proteome</keyword>